<keyword evidence="3" id="KW-1185">Reference proteome</keyword>
<sequence length="57" mass="6034">MAEFKKGAAVKARSSKSGKVTEGKFVAEHPAAKGVFLEVDHGDGVTKKYRPSQVTAT</sequence>
<gene>
    <name evidence="2" type="ORF">GJ698_02410</name>
</gene>
<accession>A0A844CRN2</accession>
<dbReference type="RefSeq" id="WP_154355977.1">
    <property type="nucleotide sequence ID" value="NZ_WKJL01000001.1"/>
</dbReference>
<evidence type="ECO:0000313" key="3">
    <source>
        <dbReference type="Proteomes" id="UP000439986"/>
    </source>
</evidence>
<protein>
    <recommendedName>
        <fullName evidence="4">Hypervirulence associated protein TUDOR domain-containing protein</fullName>
    </recommendedName>
</protein>
<comment type="caution">
    <text evidence="2">The sequence shown here is derived from an EMBL/GenBank/DDBJ whole genome shotgun (WGS) entry which is preliminary data.</text>
</comment>
<evidence type="ECO:0008006" key="4">
    <source>
        <dbReference type="Google" id="ProtNLM"/>
    </source>
</evidence>
<dbReference type="Proteomes" id="UP000439986">
    <property type="component" value="Unassembled WGS sequence"/>
</dbReference>
<evidence type="ECO:0000313" key="2">
    <source>
        <dbReference type="EMBL" id="MRW82943.1"/>
    </source>
</evidence>
<proteinExistence type="predicted"/>
<feature type="region of interest" description="Disordered" evidence="1">
    <location>
        <begin position="1"/>
        <end position="21"/>
    </location>
</feature>
<name>A0A844CRN2_9BURK</name>
<organism evidence="2 3">
    <name type="scientific">Duganella aquatilis</name>
    <dbReference type="NCBI Taxonomy" id="2666082"/>
    <lineage>
        <taxon>Bacteria</taxon>
        <taxon>Pseudomonadati</taxon>
        <taxon>Pseudomonadota</taxon>
        <taxon>Betaproteobacteria</taxon>
        <taxon>Burkholderiales</taxon>
        <taxon>Oxalobacteraceae</taxon>
        <taxon>Telluria group</taxon>
        <taxon>Duganella</taxon>
    </lineage>
</organism>
<dbReference type="AlphaFoldDB" id="A0A844CRN2"/>
<dbReference type="EMBL" id="WKJL01000001">
    <property type="protein sequence ID" value="MRW82943.1"/>
    <property type="molecule type" value="Genomic_DNA"/>
</dbReference>
<reference evidence="2 3" key="1">
    <citation type="submission" date="2019-11" db="EMBL/GenBank/DDBJ databases">
        <title>Novel species isolated from a subtropical stream in China.</title>
        <authorList>
            <person name="Lu H."/>
        </authorList>
    </citation>
    <scope>NUCLEOTIDE SEQUENCE [LARGE SCALE GENOMIC DNA]</scope>
    <source>
        <strain evidence="2 3">FT26W</strain>
    </source>
</reference>
<evidence type="ECO:0000256" key="1">
    <source>
        <dbReference type="SAM" id="MobiDB-lite"/>
    </source>
</evidence>